<evidence type="ECO:0000313" key="3">
    <source>
        <dbReference type="EMBL" id="MBO8430106.1"/>
    </source>
</evidence>
<evidence type="ECO:0000256" key="1">
    <source>
        <dbReference type="SAM" id="SignalP"/>
    </source>
</evidence>
<dbReference type="PANTHER" id="PTHR43143">
    <property type="entry name" value="METALLOPHOSPHOESTERASE, CALCINEURIN SUPERFAMILY"/>
    <property type="match status" value="1"/>
</dbReference>
<proteinExistence type="predicted"/>
<organism evidence="3 4">
    <name type="scientific">Candidatus Scatousia excrementipullorum</name>
    <dbReference type="NCBI Taxonomy" id="2840936"/>
    <lineage>
        <taxon>Bacteria</taxon>
        <taxon>Candidatus Scatousia</taxon>
    </lineage>
</organism>
<evidence type="ECO:0000313" key="4">
    <source>
        <dbReference type="Proteomes" id="UP000823632"/>
    </source>
</evidence>
<dbReference type="PANTHER" id="PTHR43143:SF1">
    <property type="entry name" value="SERINE_THREONINE-PROTEIN PHOSPHATASE CPPED1"/>
    <property type="match status" value="1"/>
</dbReference>
<keyword evidence="1" id="KW-0732">Signal</keyword>
<comment type="caution">
    <text evidence="3">The sequence shown here is derived from an EMBL/GenBank/DDBJ whole genome shotgun (WGS) entry which is preliminary data.</text>
</comment>
<sequence length="271" mass="31462">MKNLFLKFIITLISGLLIQNIATAGEIKFVQVTDPHFTISNPYSEEVLKKTVEDINKLEGVSFVAFTGDNIDKPQPEELAAFIRIVNKLNVPYYLVIGNHDVFKTNGLSKEEYFEVVKENNFLYRYKTPNYVFKKGEFVFIVVDGAKEVIPGNVGYYKEETLTWLEKNLKKYHKKQVIILQHFPLVEPRESRSHRTYQKEKYLELLKKYPNVKAVISGHYHLNSEKMQDGIYHISSPSLLVQPNQYKIIDVVSTKGFSTMIYTQLRDVNVK</sequence>
<dbReference type="SUPFAM" id="SSF56300">
    <property type="entry name" value="Metallo-dependent phosphatases"/>
    <property type="match status" value="1"/>
</dbReference>
<dbReference type="Proteomes" id="UP000823632">
    <property type="component" value="Unassembled WGS sequence"/>
</dbReference>
<dbReference type="InterPro" id="IPR051918">
    <property type="entry name" value="STPP_CPPED1"/>
</dbReference>
<protein>
    <submittedName>
        <fullName evidence="3">Metallophosphoesterase</fullName>
    </submittedName>
</protein>
<dbReference type="AlphaFoldDB" id="A0A9D9DMJ0"/>
<gene>
    <name evidence="3" type="ORF">IAC76_01835</name>
</gene>
<name>A0A9D9DMJ0_9BACT</name>
<dbReference type="Gene3D" id="3.60.21.10">
    <property type="match status" value="1"/>
</dbReference>
<dbReference type="EMBL" id="JADIND010000039">
    <property type="protein sequence ID" value="MBO8430106.1"/>
    <property type="molecule type" value="Genomic_DNA"/>
</dbReference>
<feature type="signal peptide" evidence="1">
    <location>
        <begin position="1"/>
        <end position="24"/>
    </location>
</feature>
<dbReference type="GO" id="GO:0016787">
    <property type="term" value="F:hydrolase activity"/>
    <property type="evidence" value="ECO:0007669"/>
    <property type="project" value="InterPro"/>
</dbReference>
<dbReference type="InterPro" id="IPR004843">
    <property type="entry name" value="Calcineurin-like_PHP"/>
</dbReference>
<feature type="domain" description="Calcineurin-like phosphoesterase" evidence="2">
    <location>
        <begin position="27"/>
        <end position="221"/>
    </location>
</feature>
<dbReference type="InterPro" id="IPR029052">
    <property type="entry name" value="Metallo-depent_PP-like"/>
</dbReference>
<reference evidence="3" key="2">
    <citation type="journal article" date="2021" name="PeerJ">
        <title>Extensive microbial diversity within the chicken gut microbiome revealed by metagenomics and culture.</title>
        <authorList>
            <person name="Gilroy R."/>
            <person name="Ravi A."/>
            <person name="Getino M."/>
            <person name="Pursley I."/>
            <person name="Horton D.L."/>
            <person name="Alikhan N.F."/>
            <person name="Baker D."/>
            <person name="Gharbi K."/>
            <person name="Hall N."/>
            <person name="Watson M."/>
            <person name="Adriaenssens E.M."/>
            <person name="Foster-Nyarko E."/>
            <person name="Jarju S."/>
            <person name="Secka A."/>
            <person name="Antonio M."/>
            <person name="Oren A."/>
            <person name="Chaudhuri R.R."/>
            <person name="La Ragione R."/>
            <person name="Hildebrand F."/>
            <person name="Pallen M.J."/>
        </authorList>
    </citation>
    <scope>NUCLEOTIDE SEQUENCE</scope>
    <source>
        <strain evidence="3">10192</strain>
    </source>
</reference>
<accession>A0A9D9DMJ0</accession>
<reference evidence="3" key="1">
    <citation type="submission" date="2020-10" db="EMBL/GenBank/DDBJ databases">
        <authorList>
            <person name="Gilroy R."/>
        </authorList>
    </citation>
    <scope>NUCLEOTIDE SEQUENCE</scope>
    <source>
        <strain evidence="3">10192</strain>
    </source>
</reference>
<dbReference type="Pfam" id="PF00149">
    <property type="entry name" value="Metallophos"/>
    <property type="match status" value="1"/>
</dbReference>
<feature type="chain" id="PRO_5038996983" evidence="1">
    <location>
        <begin position="25"/>
        <end position="271"/>
    </location>
</feature>
<evidence type="ECO:0000259" key="2">
    <source>
        <dbReference type="Pfam" id="PF00149"/>
    </source>
</evidence>